<dbReference type="Proteomes" id="UP000274756">
    <property type="component" value="Unassembled WGS sequence"/>
</dbReference>
<feature type="compositionally biased region" description="Acidic residues" evidence="1">
    <location>
        <begin position="387"/>
        <end position="398"/>
    </location>
</feature>
<evidence type="ECO:0000256" key="1">
    <source>
        <dbReference type="SAM" id="MobiDB-lite"/>
    </source>
</evidence>
<feature type="compositionally biased region" description="Basic and acidic residues" evidence="1">
    <location>
        <begin position="373"/>
        <end position="386"/>
    </location>
</feature>
<feature type="compositionally biased region" description="Polar residues" evidence="1">
    <location>
        <begin position="433"/>
        <end position="442"/>
    </location>
</feature>
<reference evidence="2 4" key="2">
    <citation type="submission" date="2018-11" db="EMBL/GenBank/DDBJ databases">
        <authorList>
            <consortium name="Pathogen Informatics"/>
        </authorList>
    </citation>
    <scope>NUCLEOTIDE SEQUENCE [LARGE SCALE GENOMIC DNA]</scope>
</reference>
<feature type="compositionally biased region" description="Basic and acidic residues" evidence="1">
    <location>
        <begin position="509"/>
        <end position="519"/>
    </location>
</feature>
<feature type="compositionally biased region" description="Basic and acidic residues" evidence="1">
    <location>
        <begin position="220"/>
        <end position="235"/>
    </location>
</feature>
<feature type="compositionally biased region" description="Polar residues" evidence="1">
    <location>
        <begin position="236"/>
        <end position="250"/>
    </location>
</feature>
<reference evidence="5" key="1">
    <citation type="submission" date="2017-02" db="UniProtKB">
        <authorList>
            <consortium name="WormBaseParasite"/>
        </authorList>
    </citation>
    <scope>IDENTIFICATION</scope>
</reference>
<gene>
    <name evidence="2" type="ORF">DME_LOCUS3505</name>
</gene>
<feature type="compositionally biased region" description="Basic and acidic residues" evidence="1">
    <location>
        <begin position="293"/>
        <end position="309"/>
    </location>
</feature>
<feature type="compositionally biased region" description="Basic and acidic residues" evidence="1">
    <location>
        <begin position="408"/>
        <end position="432"/>
    </location>
</feature>
<feature type="compositionally biased region" description="Polar residues" evidence="1">
    <location>
        <begin position="475"/>
        <end position="489"/>
    </location>
</feature>
<feature type="compositionally biased region" description="Basic and acidic residues" evidence="1">
    <location>
        <begin position="490"/>
        <end position="502"/>
    </location>
</feature>
<feature type="compositionally biased region" description="Polar residues" evidence="1">
    <location>
        <begin position="283"/>
        <end position="292"/>
    </location>
</feature>
<evidence type="ECO:0000313" key="4">
    <source>
        <dbReference type="Proteomes" id="UP000274756"/>
    </source>
</evidence>
<sequence length="674" mass="78308">MSVLSVWQHAKLNHEVLSAPNITDTFAEPYAYNCEPLREEETISVIHKLKANKTPGENGLRAELFKCCPSSFITRLQQMYSLAWKKEISPDGDEISRNPNNEIPKHFSSFTPFINNNKLARTISSKTDLLKRKLSTNQEDINNFDLDVLPEFFEQTKAKIVGYSLNIMAGMIPSFSGIEHLKYLRNDKIKKWQREKVSTNDTGNPLSEDSGHLAKKKKRSSTDVQREATDDEKNFSNRSKLPNQLSSLQKKNPVVQTDLIMFPLFNLDSNEDYEEEQHKENESNFISMSQITQKDDSNKQNFDDKLKENNDEEMMFKNNKNESGLDSKSSEAREIGQQFQKEHEGSLDNDRDDNDSNEEEFTRNGRINGQINSEREYNGFKSKFTEDYEDSEIIENNEDGGRRNLAKQVREESTRLEETLVDGDKNSHEDTGKQSQDNSKYQVENERESRNERRYTLSSRKEKMQNRQSEIDSLLSRTFSNRQKLQSTEGSKEWEERREVQPKKGKGRTQNDRGTRNKESGNSNQAYGTVPPQLFFESIPDFQEWIASLPGFRSNIPFIRNTNNKYQDRKNSQLPFPSFPNASAGRVGQQQKFPVFPIYAEQPHKKLSNQSRKSTKDNDSSEEIELVDQSKRKHNDHEHTSRRRNRNRENAYQSKPIGQPVENRFTLRKNVPYL</sequence>
<feature type="region of interest" description="Disordered" evidence="1">
    <location>
        <begin position="569"/>
        <end position="588"/>
    </location>
</feature>
<feature type="compositionally biased region" description="Basic and acidic residues" evidence="1">
    <location>
        <begin position="443"/>
        <end position="465"/>
    </location>
</feature>
<evidence type="ECO:0000313" key="2">
    <source>
        <dbReference type="EMBL" id="VDN53532.1"/>
    </source>
</evidence>
<organism evidence="3 5">
    <name type="scientific">Dracunculus medinensis</name>
    <name type="common">Guinea worm</name>
    <dbReference type="NCBI Taxonomy" id="318479"/>
    <lineage>
        <taxon>Eukaryota</taxon>
        <taxon>Metazoa</taxon>
        <taxon>Ecdysozoa</taxon>
        <taxon>Nematoda</taxon>
        <taxon>Chromadorea</taxon>
        <taxon>Rhabditida</taxon>
        <taxon>Spirurina</taxon>
        <taxon>Dracunculoidea</taxon>
        <taxon>Dracunculidae</taxon>
        <taxon>Dracunculus</taxon>
    </lineage>
</organism>
<keyword evidence="4" id="KW-1185">Reference proteome</keyword>
<dbReference type="OrthoDB" id="412006at2759"/>
<proteinExistence type="predicted"/>
<dbReference type="Proteomes" id="UP000038040">
    <property type="component" value="Unplaced"/>
</dbReference>
<feature type="compositionally biased region" description="Basic and acidic residues" evidence="1">
    <location>
        <begin position="319"/>
        <end position="349"/>
    </location>
</feature>
<protein>
    <submittedName>
        <fullName evidence="5">Bromo domain-containing protein</fullName>
    </submittedName>
</protein>
<dbReference type="WBParaSite" id="DME_0000995401-mRNA-1">
    <property type="protein sequence ID" value="DME_0000995401-mRNA-1"/>
    <property type="gene ID" value="DME_0000995401"/>
</dbReference>
<accession>A0A0N4UPQ6</accession>
<feature type="compositionally biased region" description="Acidic residues" evidence="1">
    <location>
        <begin position="350"/>
        <end position="359"/>
    </location>
</feature>
<dbReference type="AlphaFoldDB" id="A0A0N4UPQ6"/>
<feature type="region of interest" description="Disordered" evidence="1">
    <location>
        <begin position="602"/>
        <end position="674"/>
    </location>
</feature>
<feature type="region of interest" description="Disordered" evidence="1">
    <location>
        <begin position="195"/>
        <end position="250"/>
    </location>
</feature>
<name>A0A0N4UPQ6_DRAME</name>
<evidence type="ECO:0000313" key="3">
    <source>
        <dbReference type="Proteomes" id="UP000038040"/>
    </source>
</evidence>
<feature type="region of interest" description="Disordered" evidence="1">
    <location>
        <begin position="272"/>
        <end position="529"/>
    </location>
</feature>
<dbReference type="EMBL" id="UYYG01000142">
    <property type="protein sequence ID" value="VDN53532.1"/>
    <property type="molecule type" value="Genomic_DNA"/>
</dbReference>
<evidence type="ECO:0000313" key="5">
    <source>
        <dbReference type="WBParaSite" id="DME_0000995401-mRNA-1"/>
    </source>
</evidence>